<gene>
    <name evidence="2" type="ORF">DICVIV_09661</name>
</gene>
<protein>
    <recommendedName>
        <fullName evidence="4">7TM GPCR serpentine receptor class x (Srx) domain-containing protein</fullName>
    </recommendedName>
</protein>
<dbReference type="CDD" id="cd00637">
    <property type="entry name" value="7tm_classA_rhodopsin-like"/>
    <property type="match status" value="1"/>
</dbReference>
<evidence type="ECO:0000256" key="1">
    <source>
        <dbReference type="SAM" id="Phobius"/>
    </source>
</evidence>
<feature type="transmembrane region" description="Helical" evidence="1">
    <location>
        <begin position="73"/>
        <end position="97"/>
    </location>
</feature>
<sequence length="247" mass="28995">MTLLSRQSIIDRLKAIRLEKNYRKWTSYQIMLWILLCDISQLIGHILSGISMLMEWDMPDILNRLVGSVLSTAWFATSIHGILLAVHRLFTLVFPLLEIRYFTGKPKTIILISVRIFIPIFMILQWTKLSSYKFYRDEFTWNYDQSLPLGGVFSAIDDYVMVPFIICALICYSIIFYTLKTKSVKRRRGDASTLSVFIYCVLCALNLILWHIIEPFLEPKPLVYYWTSLPWILWNGAYAFTSICFNR</sequence>
<organism evidence="2 3">
    <name type="scientific">Dictyocaulus viviparus</name>
    <name type="common">Bovine lungworm</name>
    <dbReference type="NCBI Taxonomy" id="29172"/>
    <lineage>
        <taxon>Eukaryota</taxon>
        <taxon>Metazoa</taxon>
        <taxon>Ecdysozoa</taxon>
        <taxon>Nematoda</taxon>
        <taxon>Chromadorea</taxon>
        <taxon>Rhabditida</taxon>
        <taxon>Rhabditina</taxon>
        <taxon>Rhabditomorpha</taxon>
        <taxon>Strongyloidea</taxon>
        <taxon>Metastrongylidae</taxon>
        <taxon>Dictyocaulus</taxon>
    </lineage>
</organism>
<accession>A0A0D8XKH8</accession>
<evidence type="ECO:0000313" key="2">
    <source>
        <dbReference type="EMBL" id="KJH44319.1"/>
    </source>
</evidence>
<evidence type="ECO:0000313" key="3">
    <source>
        <dbReference type="Proteomes" id="UP000053766"/>
    </source>
</evidence>
<dbReference type="OrthoDB" id="5904487at2759"/>
<feature type="transmembrane region" description="Helical" evidence="1">
    <location>
        <begin position="30"/>
        <end position="53"/>
    </location>
</feature>
<name>A0A0D8XKH8_DICVI</name>
<keyword evidence="1" id="KW-1133">Transmembrane helix</keyword>
<dbReference type="InterPro" id="IPR019425">
    <property type="entry name" value="7TM_GPCR_serpentine_rcpt_Srt"/>
</dbReference>
<keyword evidence="3" id="KW-1185">Reference proteome</keyword>
<evidence type="ECO:0008006" key="4">
    <source>
        <dbReference type="Google" id="ProtNLM"/>
    </source>
</evidence>
<feature type="transmembrane region" description="Helical" evidence="1">
    <location>
        <begin position="159"/>
        <end position="179"/>
    </location>
</feature>
<dbReference type="EMBL" id="KN716483">
    <property type="protein sequence ID" value="KJH44319.1"/>
    <property type="molecule type" value="Genomic_DNA"/>
</dbReference>
<dbReference type="Gene3D" id="1.20.1070.10">
    <property type="entry name" value="Rhodopsin 7-helix transmembrane proteins"/>
    <property type="match status" value="1"/>
</dbReference>
<dbReference type="PANTHER" id="PTHR23021">
    <property type="entry name" value="SERPENTINE RECEPTOR, CLASS T"/>
    <property type="match status" value="1"/>
</dbReference>
<feature type="transmembrane region" description="Helical" evidence="1">
    <location>
        <begin position="109"/>
        <end position="127"/>
    </location>
</feature>
<dbReference type="AlphaFoldDB" id="A0A0D8XKH8"/>
<feature type="transmembrane region" description="Helical" evidence="1">
    <location>
        <begin position="225"/>
        <end position="245"/>
    </location>
</feature>
<reference evidence="3" key="2">
    <citation type="journal article" date="2016" name="Sci. Rep.">
        <title>Dictyocaulus viviparus genome, variome and transcriptome elucidate lungworm biology and support future intervention.</title>
        <authorList>
            <person name="McNulty S.N."/>
            <person name="Strube C."/>
            <person name="Rosa B.A."/>
            <person name="Martin J.C."/>
            <person name="Tyagi R."/>
            <person name="Choi Y.J."/>
            <person name="Wang Q."/>
            <person name="Hallsworth Pepin K."/>
            <person name="Zhang X."/>
            <person name="Ozersky P."/>
            <person name="Wilson R.K."/>
            <person name="Sternberg P.W."/>
            <person name="Gasser R.B."/>
            <person name="Mitreva M."/>
        </authorList>
    </citation>
    <scope>NUCLEOTIDE SEQUENCE [LARGE SCALE GENOMIC DNA]</scope>
    <source>
        <strain evidence="3">HannoverDv2000</strain>
    </source>
</reference>
<proteinExistence type="predicted"/>
<keyword evidence="1" id="KW-0472">Membrane</keyword>
<dbReference type="Pfam" id="PF10321">
    <property type="entry name" value="7TM_GPCR_Srt"/>
    <property type="match status" value="1"/>
</dbReference>
<dbReference type="SUPFAM" id="SSF81321">
    <property type="entry name" value="Family A G protein-coupled receptor-like"/>
    <property type="match status" value="1"/>
</dbReference>
<dbReference type="Proteomes" id="UP000053766">
    <property type="component" value="Unassembled WGS sequence"/>
</dbReference>
<reference evidence="2 3" key="1">
    <citation type="submission" date="2013-11" db="EMBL/GenBank/DDBJ databases">
        <title>Draft genome of the bovine lungworm Dictyocaulus viviparus.</title>
        <authorList>
            <person name="Mitreva M."/>
        </authorList>
    </citation>
    <scope>NUCLEOTIDE SEQUENCE [LARGE SCALE GENOMIC DNA]</scope>
    <source>
        <strain evidence="2 3">HannoverDv2000</strain>
    </source>
</reference>
<feature type="transmembrane region" description="Helical" evidence="1">
    <location>
        <begin position="191"/>
        <end position="213"/>
    </location>
</feature>
<keyword evidence="1" id="KW-0812">Transmembrane</keyword>